<dbReference type="RefSeq" id="WP_235956938.1">
    <property type="nucleotide sequence ID" value="NZ_BLTE01000010.1"/>
</dbReference>
<proteinExistence type="predicted"/>
<dbReference type="InterPro" id="IPR036291">
    <property type="entry name" value="NAD(P)-bd_dom_sf"/>
</dbReference>
<dbReference type="PANTHER" id="PTHR43833:SF9">
    <property type="entry name" value="POTASSIUM CHANNEL PROTEIN YUGO-RELATED"/>
    <property type="match status" value="1"/>
</dbReference>
<dbReference type="SUPFAM" id="SSF51735">
    <property type="entry name" value="NAD(P)-binding Rossmann-fold domains"/>
    <property type="match status" value="1"/>
</dbReference>
<keyword evidence="5" id="KW-0406">Ion transport</keyword>
<keyword evidence="3 8" id="KW-0812">Transmembrane</keyword>
<organism evidence="11 12">
    <name type="scientific">Fundidesulfovibrio magnetotacticus</name>
    <dbReference type="NCBI Taxonomy" id="2730080"/>
    <lineage>
        <taxon>Bacteria</taxon>
        <taxon>Pseudomonadati</taxon>
        <taxon>Thermodesulfobacteriota</taxon>
        <taxon>Desulfovibrionia</taxon>
        <taxon>Desulfovibrionales</taxon>
        <taxon>Desulfovibrionaceae</taxon>
        <taxon>Fundidesulfovibrio</taxon>
    </lineage>
</organism>
<dbReference type="InterPro" id="IPR003148">
    <property type="entry name" value="RCK_N"/>
</dbReference>
<feature type="transmembrane region" description="Helical" evidence="8">
    <location>
        <begin position="65"/>
        <end position="84"/>
    </location>
</feature>
<reference evidence="11 12" key="2">
    <citation type="submission" date="2020-05" db="EMBL/GenBank/DDBJ databases">
        <title>Draft genome sequence of Desulfovibrio sp. strainFSS-1.</title>
        <authorList>
            <person name="Shimoshige H."/>
            <person name="Kobayashi H."/>
            <person name="Maekawa T."/>
        </authorList>
    </citation>
    <scope>NUCLEOTIDE SEQUENCE [LARGE SCALE GENOMIC DNA]</scope>
    <source>
        <strain evidence="11 12">SIID29052-01</strain>
    </source>
</reference>
<feature type="domain" description="RCK C-terminal" evidence="10">
    <location>
        <begin position="278"/>
        <end position="364"/>
    </location>
</feature>
<evidence type="ECO:0000259" key="10">
    <source>
        <dbReference type="PROSITE" id="PS51202"/>
    </source>
</evidence>
<comment type="subcellular location">
    <subcellularLocation>
        <location evidence="1">Cell membrane</location>
        <topology evidence="1">Multi-pass membrane protein</topology>
    </subcellularLocation>
</comment>
<dbReference type="Gene3D" id="1.10.287.70">
    <property type="match status" value="1"/>
</dbReference>
<feature type="transmembrane region" description="Helical" evidence="8">
    <location>
        <begin position="35"/>
        <end position="59"/>
    </location>
</feature>
<keyword evidence="2" id="KW-0813">Transport</keyword>
<keyword evidence="7 11" id="KW-0407">Ion channel</keyword>
<feature type="transmembrane region" description="Helical" evidence="8">
    <location>
        <begin position="96"/>
        <end position="118"/>
    </location>
</feature>
<dbReference type="GO" id="GO:0005267">
    <property type="term" value="F:potassium channel activity"/>
    <property type="evidence" value="ECO:0007669"/>
    <property type="project" value="InterPro"/>
</dbReference>
<dbReference type="Pfam" id="PF02080">
    <property type="entry name" value="TrkA_C"/>
    <property type="match status" value="1"/>
</dbReference>
<dbReference type="PROSITE" id="PS51202">
    <property type="entry name" value="RCK_C"/>
    <property type="match status" value="1"/>
</dbReference>
<evidence type="ECO:0000313" key="12">
    <source>
        <dbReference type="Proteomes" id="UP000494245"/>
    </source>
</evidence>
<dbReference type="Gene3D" id="3.30.70.1450">
    <property type="entry name" value="Regulator of K+ conductance, C-terminal domain"/>
    <property type="match status" value="1"/>
</dbReference>
<evidence type="ECO:0000259" key="9">
    <source>
        <dbReference type="PROSITE" id="PS51201"/>
    </source>
</evidence>
<dbReference type="Pfam" id="PF02254">
    <property type="entry name" value="TrkA_N"/>
    <property type="match status" value="1"/>
</dbReference>
<evidence type="ECO:0000256" key="8">
    <source>
        <dbReference type="SAM" id="Phobius"/>
    </source>
</evidence>
<gene>
    <name evidence="11" type="primary">kch</name>
    <name evidence="11" type="ORF">NNJEOMEG_02339</name>
</gene>
<keyword evidence="6 8" id="KW-0472">Membrane</keyword>
<keyword evidence="4 8" id="KW-1133">Transmembrane helix</keyword>
<dbReference type="PROSITE" id="PS51201">
    <property type="entry name" value="RCK_N"/>
    <property type="match status" value="1"/>
</dbReference>
<dbReference type="SUPFAM" id="SSF81324">
    <property type="entry name" value="Voltage-gated potassium channels"/>
    <property type="match status" value="1"/>
</dbReference>
<keyword evidence="12" id="KW-1185">Reference proteome</keyword>
<protein>
    <submittedName>
        <fullName evidence="11">Voltage-gated potassium channel Kch</fullName>
    </submittedName>
</protein>
<sequence length="364" mass="39875">MKAPRKIEPGVRGMRRGRVLRRVNRFTLMRRRLGVLWPVIAGLTAVAFIFVGGTLAYMFVEEWDLFDSVYMVIISLTTVGYGEVHPLTRAGRAVTAVLLLSGVGTFFYLAGAIVQLMIEGHIQNIFGRRWMRHAIENMRGHTIVCGYGRIGSVVAREIAAEGQDVVVVERSHALVEELEGKDIPFVAGDATKDDILLAAGLKHAKALVSALSEEAANVYVTLTARQLNPEIVIVARSDSPDHSQRLQRAGANQVLFPHLYGGVRMAHSVLRPSVLGFMDLAMRGDNEDLQMEQLTISQGSSLAGKDLIASQLRQRWNVIVIGIQKPDGKLLFNPQPQSVLQAGDTLILVGGKKLLADLQREAAS</sequence>
<evidence type="ECO:0000256" key="1">
    <source>
        <dbReference type="ARBA" id="ARBA00004651"/>
    </source>
</evidence>
<accession>A0A6V8LPI9</accession>
<dbReference type="Proteomes" id="UP000494245">
    <property type="component" value="Unassembled WGS sequence"/>
</dbReference>
<dbReference type="Gene3D" id="3.40.50.720">
    <property type="entry name" value="NAD(P)-binding Rossmann-like Domain"/>
    <property type="match status" value="1"/>
</dbReference>
<evidence type="ECO:0000256" key="3">
    <source>
        <dbReference type="ARBA" id="ARBA00022692"/>
    </source>
</evidence>
<dbReference type="PANTHER" id="PTHR43833">
    <property type="entry name" value="POTASSIUM CHANNEL PROTEIN 2-RELATED-RELATED"/>
    <property type="match status" value="1"/>
</dbReference>
<reference evidence="11 12" key="1">
    <citation type="submission" date="2020-04" db="EMBL/GenBank/DDBJ databases">
        <authorList>
            <consortium name="Desulfovibrio sp. FSS-1 genome sequencing consortium"/>
            <person name="Shimoshige H."/>
            <person name="Kobayashi H."/>
            <person name="Maekawa T."/>
        </authorList>
    </citation>
    <scope>NUCLEOTIDE SEQUENCE [LARGE SCALE GENOMIC DNA]</scope>
    <source>
        <strain evidence="11 12">SIID29052-01</strain>
    </source>
</reference>
<dbReference type="GO" id="GO:0005886">
    <property type="term" value="C:plasma membrane"/>
    <property type="evidence" value="ECO:0007669"/>
    <property type="project" value="UniProtKB-SubCell"/>
</dbReference>
<dbReference type="InterPro" id="IPR006037">
    <property type="entry name" value="RCK_C"/>
</dbReference>
<evidence type="ECO:0000256" key="7">
    <source>
        <dbReference type="ARBA" id="ARBA00023303"/>
    </source>
</evidence>
<dbReference type="InterPro" id="IPR003280">
    <property type="entry name" value="2pore_dom_K_chnl"/>
</dbReference>
<evidence type="ECO:0000256" key="4">
    <source>
        <dbReference type="ARBA" id="ARBA00022989"/>
    </source>
</evidence>
<comment type="caution">
    <text evidence="11">The sequence shown here is derived from an EMBL/GenBank/DDBJ whole genome shotgun (WGS) entry which is preliminary data.</text>
</comment>
<dbReference type="InterPro" id="IPR036721">
    <property type="entry name" value="RCK_C_sf"/>
</dbReference>
<dbReference type="SUPFAM" id="SSF116726">
    <property type="entry name" value="TrkA C-terminal domain-like"/>
    <property type="match status" value="1"/>
</dbReference>
<evidence type="ECO:0000256" key="6">
    <source>
        <dbReference type="ARBA" id="ARBA00023136"/>
    </source>
</evidence>
<name>A0A6V8LPI9_9BACT</name>
<dbReference type="InterPro" id="IPR050721">
    <property type="entry name" value="Trk_Ktr_HKT_K-transport"/>
</dbReference>
<evidence type="ECO:0000256" key="5">
    <source>
        <dbReference type="ARBA" id="ARBA00023065"/>
    </source>
</evidence>
<evidence type="ECO:0000256" key="2">
    <source>
        <dbReference type="ARBA" id="ARBA00022448"/>
    </source>
</evidence>
<dbReference type="EMBL" id="BLTE01000010">
    <property type="protein sequence ID" value="GFK94493.1"/>
    <property type="molecule type" value="Genomic_DNA"/>
</dbReference>
<dbReference type="InterPro" id="IPR013099">
    <property type="entry name" value="K_chnl_dom"/>
</dbReference>
<evidence type="ECO:0000313" key="11">
    <source>
        <dbReference type="EMBL" id="GFK94493.1"/>
    </source>
</evidence>
<feature type="domain" description="RCK N-terminal" evidence="9">
    <location>
        <begin position="139"/>
        <end position="256"/>
    </location>
</feature>
<dbReference type="PRINTS" id="PR01333">
    <property type="entry name" value="2POREKCHANEL"/>
</dbReference>
<dbReference type="AlphaFoldDB" id="A0A6V8LPI9"/>
<dbReference type="Pfam" id="PF07885">
    <property type="entry name" value="Ion_trans_2"/>
    <property type="match status" value="1"/>
</dbReference>